<reference evidence="2" key="1">
    <citation type="submission" date="2021-01" db="EMBL/GenBank/DDBJ databases">
        <authorList>
            <person name="Corre E."/>
            <person name="Pelletier E."/>
            <person name="Niang G."/>
            <person name="Scheremetjew M."/>
            <person name="Finn R."/>
            <person name="Kale V."/>
            <person name="Holt S."/>
            <person name="Cochrane G."/>
            <person name="Meng A."/>
            <person name="Brown T."/>
            <person name="Cohen L."/>
        </authorList>
    </citation>
    <scope>NUCLEOTIDE SEQUENCE</scope>
    <source>
        <strain evidence="2">CCMP281</strain>
    </source>
</reference>
<protein>
    <recommendedName>
        <fullName evidence="1">Exostosin GT47 domain-containing protein</fullName>
    </recommendedName>
</protein>
<feature type="domain" description="Exostosin GT47" evidence="1">
    <location>
        <begin position="4"/>
        <end position="53"/>
    </location>
</feature>
<dbReference type="InterPro" id="IPR040911">
    <property type="entry name" value="Exostosin_GT47"/>
</dbReference>
<sequence>MPALPRLAEALYYECVPILLSERMEEPFSQLLDWRLFSARMTEAQIPSLKKIVLGLDHAKLLRGVKLAKAALEYHVGAYDGADMLPLLLHQMHARLALGPPVLPTNVQLLHSDVETDRDYDANVRNDKTQCAHAVSTASVVLVDGVRWDCVSTDGYQAGCSTAGAADAAGRTTPRPKRCSDDLKVHGWKKL</sequence>
<evidence type="ECO:0000313" key="2">
    <source>
        <dbReference type="EMBL" id="CAE0113663.1"/>
    </source>
</evidence>
<organism evidence="2">
    <name type="scientific">Haptolina ericina</name>
    <dbReference type="NCBI Taxonomy" id="156174"/>
    <lineage>
        <taxon>Eukaryota</taxon>
        <taxon>Haptista</taxon>
        <taxon>Haptophyta</taxon>
        <taxon>Prymnesiophyceae</taxon>
        <taxon>Prymnesiales</taxon>
        <taxon>Prymnesiaceae</taxon>
        <taxon>Haptolina</taxon>
    </lineage>
</organism>
<gene>
    <name evidence="2" type="ORF">HERI1096_LOCUS14337</name>
</gene>
<dbReference type="EMBL" id="HBHX01025677">
    <property type="protein sequence ID" value="CAE0113663.1"/>
    <property type="molecule type" value="Transcribed_RNA"/>
</dbReference>
<name>A0A7S3AU11_9EUKA</name>
<evidence type="ECO:0000259" key="1">
    <source>
        <dbReference type="Pfam" id="PF03016"/>
    </source>
</evidence>
<dbReference type="Pfam" id="PF03016">
    <property type="entry name" value="Exostosin_GT47"/>
    <property type="match status" value="1"/>
</dbReference>
<dbReference type="AlphaFoldDB" id="A0A7S3AU11"/>
<proteinExistence type="predicted"/>
<accession>A0A7S3AU11</accession>